<keyword evidence="2" id="KW-1185">Reference proteome</keyword>
<accession>A0ABV0LQ86</accession>
<organism evidence="1 2">
    <name type="scientific">Amycolatopsis melonis</name>
    <dbReference type="NCBI Taxonomy" id="3156488"/>
    <lineage>
        <taxon>Bacteria</taxon>
        <taxon>Bacillati</taxon>
        <taxon>Actinomycetota</taxon>
        <taxon>Actinomycetes</taxon>
        <taxon>Pseudonocardiales</taxon>
        <taxon>Pseudonocardiaceae</taxon>
        <taxon>Amycolatopsis</taxon>
    </lineage>
</organism>
<sequence length="219" mass="23219">MALLTGAAAPASASALCCVFWDDPFAGYSVFNSSGVRQVTGTWTQPAANCAGGRAVDFEVTVSSFDPHGPSLYAGVGTNVDCASGSPVYSAWYEVTGYDSRIRWADQVTPGDVLRGTVDHLGDKQFRFTLENLTRGWRKEIQAAGPRTPQGTQAGVERPAGGFPDFGSVPFTNVLQDGHPIGEYSPTAETADFGIIDPVEVIPGPLSDNKNFTPKFVHA</sequence>
<dbReference type="Gene3D" id="2.60.120.700">
    <property type="entry name" value="Peptidase G1"/>
    <property type="match status" value="1"/>
</dbReference>
<proteinExistence type="predicted"/>
<dbReference type="Pfam" id="PF01828">
    <property type="entry name" value="Peptidase_A4"/>
    <property type="match status" value="1"/>
</dbReference>
<comment type="caution">
    <text evidence="1">The sequence shown here is derived from an EMBL/GenBank/DDBJ whole genome shotgun (WGS) entry which is preliminary data.</text>
</comment>
<dbReference type="Proteomes" id="UP001440984">
    <property type="component" value="Unassembled WGS sequence"/>
</dbReference>
<dbReference type="InterPro" id="IPR000250">
    <property type="entry name" value="Peptidase_G1"/>
</dbReference>
<dbReference type="EMBL" id="JBDZYD010000015">
    <property type="protein sequence ID" value="MEQ0564480.1"/>
    <property type="molecule type" value="Genomic_DNA"/>
</dbReference>
<dbReference type="InterPro" id="IPR013320">
    <property type="entry name" value="ConA-like_dom_sf"/>
</dbReference>
<dbReference type="SUPFAM" id="SSF49899">
    <property type="entry name" value="Concanavalin A-like lectins/glucanases"/>
    <property type="match status" value="1"/>
</dbReference>
<protein>
    <submittedName>
        <fullName evidence="1">G1 family glutamic endopeptidase</fullName>
    </submittedName>
</protein>
<dbReference type="InterPro" id="IPR038656">
    <property type="entry name" value="Peptidase_G1_sf"/>
</dbReference>
<reference evidence="1 2" key="1">
    <citation type="submission" date="2024-05" db="EMBL/GenBank/DDBJ databases">
        <authorList>
            <person name="Zhao H."/>
            <person name="Xu Y."/>
            <person name="Lin S."/>
            <person name="Spain J.C."/>
            <person name="Zhou N.-Y."/>
        </authorList>
    </citation>
    <scope>NUCLEOTIDE SEQUENCE [LARGE SCALE GENOMIC DNA]</scope>
    <source>
        <strain evidence="1 2">NEAU-NG30</strain>
    </source>
</reference>
<gene>
    <name evidence="1" type="ORF">ABJI51_35850</name>
</gene>
<dbReference type="RefSeq" id="WP_348955538.1">
    <property type="nucleotide sequence ID" value="NZ_JBDZYD010000015.1"/>
</dbReference>
<evidence type="ECO:0000313" key="1">
    <source>
        <dbReference type="EMBL" id="MEQ0564480.1"/>
    </source>
</evidence>
<name>A0ABV0LQ86_9PSEU</name>
<evidence type="ECO:0000313" key="2">
    <source>
        <dbReference type="Proteomes" id="UP001440984"/>
    </source>
</evidence>